<dbReference type="InterPro" id="IPR038921">
    <property type="entry name" value="YOR389W-like"/>
</dbReference>
<reference evidence="2" key="2">
    <citation type="submission" date="2023-05" db="EMBL/GenBank/DDBJ databases">
        <authorList>
            <consortium name="Lawrence Berkeley National Laboratory"/>
            <person name="Steindorff A."/>
            <person name="Hensen N."/>
            <person name="Bonometti L."/>
            <person name="Westerberg I."/>
            <person name="Brannstrom I.O."/>
            <person name="Guillou S."/>
            <person name="Cros-Aarteil S."/>
            <person name="Calhoun S."/>
            <person name="Haridas S."/>
            <person name="Kuo A."/>
            <person name="Mondo S."/>
            <person name="Pangilinan J."/>
            <person name="Riley R."/>
            <person name="Labutti K."/>
            <person name="Andreopoulos B."/>
            <person name="Lipzen A."/>
            <person name="Chen C."/>
            <person name="Yanf M."/>
            <person name="Daum C."/>
            <person name="Ng V."/>
            <person name="Clum A."/>
            <person name="Ohm R."/>
            <person name="Martin F."/>
            <person name="Silar P."/>
            <person name="Natvig D."/>
            <person name="Lalanne C."/>
            <person name="Gautier V."/>
            <person name="Ament-Velasquez S.L."/>
            <person name="Kruys A."/>
            <person name="Hutchinson M.I."/>
            <person name="Powell A.J."/>
            <person name="Barry K."/>
            <person name="Miller A.N."/>
            <person name="Grigoriev I.V."/>
            <person name="Debuchy R."/>
            <person name="Gladieux P."/>
            <person name="Thoren M.H."/>
            <person name="Johannesson H."/>
        </authorList>
    </citation>
    <scope>NUCLEOTIDE SEQUENCE</scope>
    <source>
        <strain evidence="2">CBS 359.72</strain>
    </source>
</reference>
<organism evidence="2 3">
    <name type="scientific">Corynascus novoguineensis</name>
    <dbReference type="NCBI Taxonomy" id="1126955"/>
    <lineage>
        <taxon>Eukaryota</taxon>
        <taxon>Fungi</taxon>
        <taxon>Dikarya</taxon>
        <taxon>Ascomycota</taxon>
        <taxon>Pezizomycotina</taxon>
        <taxon>Sordariomycetes</taxon>
        <taxon>Sordariomycetidae</taxon>
        <taxon>Sordariales</taxon>
        <taxon>Chaetomiaceae</taxon>
        <taxon>Corynascus</taxon>
    </lineage>
</organism>
<feature type="chain" id="PRO_5042959573" evidence="1">
    <location>
        <begin position="24"/>
        <end position="523"/>
    </location>
</feature>
<sequence>MAPTTQIAVAMLTAFSTLGLISATTLPRQKSIDLGPSEAAARQNAFHIFNAIHSAMRQWGSSLNHNGMSAFLVTIPEGVLLHHGTNLPDPPAGPEWLAFEIEHAEMFANPRRPELQKPNLALFTSLTQQSPLLQRAPAPQPPPDDAFPPAYGYLHTYLTTSPLPLLYLDGTSAGNTDMGTLDTQDLLLRGNRTAPLLDEFGRARELCDLVSRRWGLSGIVRMEAGFEVIKCGPDFTHGMQLFSATRRPRAGEIGWSGDMWEAVFQFVRAIGRRYGGIGGGRVRVDWGSMVSAYFYEVDLFGVSEKGLPRLVGVGDEELGGIRKRIEEVVRERKDGNKEVVNWQGVVDLIVARHAKRLRYMADKVEKIEVLQHEVNAVLNTHIDYADDDEGHHMATARCAKFYAQGVLPRTQADRLILTAVETVTHSICSALFQVRKLVVENSEPTADSVQAAKEILRGLMDKLRWTEWKECAGCGIDERTSAHIDREQHLERKEIWITEPGQNVCVSRESNAGPIDGNDGFYH</sequence>
<dbReference type="PANTHER" id="PTHR35204">
    <property type="entry name" value="YALI0A21131P"/>
    <property type="match status" value="1"/>
</dbReference>
<reference evidence="2" key="1">
    <citation type="journal article" date="2023" name="Mol. Phylogenet. Evol.">
        <title>Genome-scale phylogeny and comparative genomics of the fungal order Sordariales.</title>
        <authorList>
            <person name="Hensen N."/>
            <person name="Bonometti L."/>
            <person name="Westerberg I."/>
            <person name="Brannstrom I.O."/>
            <person name="Guillou S."/>
            <person name="Cros-Aarteil S."/>
            <person name="Calhoun S."/>
            <person name="Haridas S."/>
            <person name="Kuo A."/>
            <person name="Mondo S."/>
            <person name="Pangilinan J."/>
            <person name="Riley R."/>
            <person name="LaButti K."/>
            <person name="Andreopoulos B."/>
            <person name="Lipzen A."/>
            <person name="Chen C."/>
            <person name="Yan M."/>
            <person name="Daum C."/>
            <person name="Ng V."/>
            <person name="Clum A."/>
            <person name="Steindorff A."/>
            <person name="Ohm R.A."/>
            <person name="Martin F."/>
            <person name="Silar P."/>
            <person name="Natvig D.O."/>
            <person name="Lalanne C."/>
            <person name="Gautier V."/>
            <person name="Ament-Velasquez S.L."/>
            <person name="Kruys A."/>
            <person name="Hutchinson M.I."/>
            <person name="Powell A.J."/>
            <person name="Barry K."/>
            <person name="Miller A.N."/>
            <person name="Grigoriev I.V."/>
            <person name="Debuchy R."/>
            <person name="Gladieux P."/>
            <person name="Hiltunen Thoren M."/>
            <person name="Johannesson H."/>
        </authorList>
    </citation>
    <scope>NUCLEOTIDE SEQUENCE</scope>
    <source>
        <strain evidence="2">CBS 359.72</strain>
    </source>
</reference>
<proteinExistence type="predicted"/>
<accession>A0AAN7HKX9</accession>
<evidence type="ECO:0000313" key="3">
    <source>
        <dbReference type="Proteomes" id="UP001303647"/>
    </source>
</evidence>
<protein>
    <submittedName>
        <fullName evidence="2">Uncharacterized protein</fullName>
    </submittedName>
</protein>
<dbReference type="AlphaFoldDB" id="A0AAN7HKX9"/>
<name>A0AAN7HKX9_9PEZI</name>
<feature type="signal peptide" evidence="1">
    <location>
        <begin position="1"/>
        <end position="23"/>
    </location>
</feature>
<keyword evidence="1" id="KW-0732">Signal</keyword>
<evidence type="ECO:0000256" key="1">
    <source>
        <dbReference type="SAM" id="SignalP"/>
    </source>
</evidence>
<dbReference type="PANTHER" id="PTHR35204:SF1">
    <property type="entry name" value="ENTEROTOXIN"/>
    <property type="match status" value="1"/>
</dbReference>
<comment type="caution">
    <text evidence="2">The sequence shown here is derived from an EMBL/GenBank/DDBJ whole genome shotgun (WGS) entry which is preliminary data.</text>
</comment>
<keyword evidence="3" id="KW-1185">Reference proteome</keyword>
<gene>
    <name evidence="2" type="ORF">C7999DRAFT_12792</name>
</gene>
<dbReference type="Proteomes" id="UP001303647">
    <property type="component" value="Unassembled WGS sequence"/>
</dbReference>
<evidence type="ECO:0000313" key="2">
    <source>
        <dbReference type="EMBL" id="KAK4249332.1"/>
    </source>
</evidence>
<dbReference type="EMBL" id="MU857625">
    <property type="protein sequence ID" value="KAK4249332.1"/>
    <property type="molecule type" value="Genomic_DNA"/>
</dbReference>